<dbReference type="Pfam" id="PF00651">
    <property type="entry name" value="BTB"/>
    <property type="match status" value="1"/>
</dbReference>
<dbReference type="PANTHER" id="PTHR24413">
    <property type="entry name" value="SPECKLE-TYPE POZ PROTEIN"/>
    <property type="match status" value="1"/>
</dbReference>
<dbReference type="EMBL" id="CAJVCH010567880">
    <property type="protein sequence ID" value="CAG7832974.1"/>
    <property type="molecule type" value="Genomic_DNA"/>
</dbReference>
<name>A0A8J2LH45_9HEXA</name>
<evidence type="ECO:0000313" key="2">
    <source>
        <dbReference type="EMBL" id="CAG7832974.1"/>
    </source>
</evidence>
<evidence type="ECO:0000313" key="3">
    <source>
        <dbReference type="Proteomes" id="UP000708208"/>
    </source>
</evidence>
<dbReference type="SMART" id="SM00225">
    <property type="entry name" value="BTB"/>
    <property type="match status" value="1"/>
</dbReference>
<proteinExistence type="predicted"/>
<comment type="caution">
    <text evidence="2">The sequence shown here is derived from an EMBL/GenBank/DDBJ whole genome shotgun (WGS) entry which is preliminary data.</text>
</comment>
<gene>
    <name evidence="2" type="ORF">AFUS01_LOCUS42627</name>
</gene>
<dbReference type="CDD" id="cd18186">
    <property type="entry name" value="BTB_POZ_ZBTB_KLHL-like"/>
    <property type="match status" value="1"/>
</dbReference>
<keyword evidence="3" id="KW-1185">Reference proteome</keyword>
<evidence type="ECO:0000259" key="1">
    <source>
        <dbReference type="PROSITE" id="PS50097"/>
    </source>
</evidence>
<accession>A0A8J2LH45</accession>
<organism evidence="2 3">
    <name type="scientific">Allacma fusca</name>
    <dbReference type="NCBI Taxonomy" id="39272"/>
    <lineage>
        <taxon>Eukaryota</taxon>
        <taxon>Metazoa</taxon>
        <taxon>Ecdysozoa</taxon>
        <taxon>Arthropoda</taxon>
        <taxon>Hexapoda</taxon>
        <taxon>Collembola</taxon>
        <taxon>Symphypleona</taxon>
        <taxon>Sminthuridae</taxon>
        <taxon>Allacma</taxon>
    </lineage>
</organism>
<dbReference type="Proteomes" id="UP000708208">
    <property type="component" value="Unassembled WGS sequence"/>
</dbReference>
<feature type="domain" description="BTB" evidence="1">
    <location>
        <begin position="204"/>
        <end position="271"/>
    </location>
</feature>
<dbReference type="InterPro" id="IPR000210">
    <property type="entry name" value="BTB/POZ_dom"/>
</dbReference>
<dbReference type="PROSITE" id="PS50097">
    <property type="entry name" value="BTB"/>
    <property type="match status" value="1"/>
</dbReference>
<protein>
    <recommendedName>
        <fullName evidence="1">BTB domain-containing protein</fullName>
    </recommendedName>
</protein>
<reference evidence="2" key="1">
    <citation type="submission" date="2021-06" db="EMBL/GenBank/DDBJ databases">
        <authorList>
            <person name="Hodson N. C."/>
            <person name="Mongue J. A."/>
            <person name="Jaron S. K."/>
        </authorList>
    </citation>
    <scope>NUCLEOTIDE SEQUENCE</scope>
</reference>
<dbReference type="AlphaFoldDB" id="A0A8J2LH45"/>
<sequence length="357" mass="41091">MFHFHRKDTTSRWYASTKRVSWASELVWEIYDLEKHFKLNSLENFGSLSSPFYALRIDAGKQIEWQIHMSGARGLDGWVAIVFKLYLRNTSSKRTEIDTHGLDCEYVISVGEETTGTPVYRLTSRETIKPGTYGGPLRIKYNEFIDKKASLFPQNILLVRVNLEIIHNPLHSEVVNHGQAGAPVIVQDQLASRYSNYYMKKEMSDVTIYCGKTAIPAHKIVLAGASSVFAKMLQTQMKEAILNQIHIKEIKLQTLQQMLKYFYTGRLDIPKGKNDLLQLLDCAERYDLQKIKAGCFKTMVHLLSDENAGEFTLAAATYNSEKDARKVFTEYCKKRHSVLIENYKYKQLFKDNIDAYI</sequence>
<dbReference type="OrthoDB" id="7672490at2759"/>